<dbReference type="GO" id="GO:0043240">
    <property type="term" value="C:Fanconi anaemia nuclear complex"/>
    <property type="evidence" value="ECO:0007669"/>
    <property type="project" value="InterPro"/>
</dbReference>
<reference evidence="2" key="1">
    <citation type="submission" date="2013-01" db="EMBL/GenBank/DDBJ databases">
        <title>Draft Genome Sequence of a Mulberry Tree, Morus notabilis C.K. Schneid.</title>
        <authorList>
            <person name="He N."/>
            <person name="Zhao S."/>
        </authorList>
    </citation>
    <scope>NUCLEOTIDE SEQUENCE</scope>
</reference>
<sequence length="495" mass="55312">MEAWVPLFDIFLNSPAPESEASMWLHGSSGASSSAETPITTASFLSLLMKPFDAIVVDNSSSSSSSSTRRVMFVQTLPNMVQARILSFLAVERQRFCRRDLRRLARDVLSGKDGLDFWVEKAARNLFDALSESDYKWISGLSLDSGEEAVEDEFESVPSWLMESLASASNWLPWLPILDEDLRTLYGNSGKNEDILDQIGEDAEELMDEVMDEVEIDHPINDSLGPEIQNKAANLKAQITNLESASKTVDLANEIRELCSKNGGDSLMILGLTEPWLVDDEIASVLLSHLSNGSEEELKWPSQVLCSIVLPKLLALEEPAPRVLLTATIEYCKLHQRAAEYALLLPLILRKDGINNPICDVIMRIVKECLHPAHVSAFFQKLLCGDNDERRVICQPCHQHLISDQIVWTESVFGLLQNILIHYVCFTQDSVDHIVYQVQHSAGKFPKSLKFGNFLLCLVTKCSPLLKSHRRVLTEAVERTNTLVTKSILSKLSAM</sequence>
<gene>
    <name evidence="1" type="ORF">L484_027262</name>
</gene>
<name>W9QUL6_9ROSA</name>
<dbReference type="PANTHER" id="PTHR32094:SF5">
    <property type="entry name" value="FANCONI ANEMIA GROUP E PROTEIN"/>
    <property type="match status" value="1"/>
</dbReference>
<dbReference type="eggNOG" id="ENOG502QR36">
    <property type="taxonomic scope" value="Eukaryota"/>
</dbReference>
<dbReference type="Proteomes" id="UP000030645">
    <property type="component" value="Unassembled WGS sequence"/>
</dbReference>
<dbReference type="STRING" id="981085.W9QUL6"/>
<proteinExistence type="predicted"/>
<dbReference type="OrthoDB" id="2449818at2759"/>
<organism evidence="1 2">
    <name type="scientific">Morus notabilis</name>
    <dbReference type="NCBI Taxonomy" id="981085"/>
    <lineage>
        <taxon>Eukaryota</taxon>
        <taxon>Viridiplantae</taxon>
        <taxon>Streptophyta</taxon>
        <taxon>Embryophyta</taxon>
        <taxon>Tracheophyta</taxon>
        <taxon>Spermatophyta</taxon>
        <taxon>Magnoliopsida</taxon>
        <taxon>eudicotyledons</taxon>
        <taxon>Gunneridae</taxon>
        <taxon>Pentapetalae</taxon>
        <taxon>rosids</taxon>
        <taxon>fabids</taxon>
        <taxon>Rosales</taxon>
        <taxon>Moraceae</taxon>
        <taxon>Moreae</taxon>
        <taxon>Morus</taxon>
    </lineage>
</organism>
<dbReference type="Gene3D" id="1.25.40.480">
    <property type="match status" value="1"/>
</dbReference>
<dbReference type="InterPro" id="IPR039685">
    <property type="entry name" value="FANCE"/>
</dbReference>
<accession>W9QUL6</accession>
<evidence type="ECO:0000313" key="1">
    <source>
        <dbReference type="EMBL" id="EXB38829.1"/>
    </source>
</evidence>
<evidence type="ECO:0000313" key="2">
    <source>
        <dbReference type="Proteomes" id="UP000030645"/>
    </source>
</evidence>
<dbReference type="GO" id="GO:0036297">
    <property type="term" value="P:interstrand cross-link repair"/>
    <property type="evidence" value="ECO:0007669"/>
    <property type="project" value="InterPro"/>
</dbReference>
<dbReference type="AlphaFoldDB" id="W9QUL6"/>
<keyword evidence="2" id="KW-1185">Reference proteome</keyword>
<dbReference type="KEGG" id="mnt:21409885"/>
<dbReference type="PANTHER" id="PTHR32094">
    <property type="entry name" value="FANCONI ANEMIA GROUP E PROTEIN"/>
    <property type="match status" value="1"/>
</dbReference>
<protein>
    <submittedName>
        <fullName evidence="1">Uncharacterized protein</fullName>
    </submittedName>
</protein>
<dbReference type="EMBL" id="KE343704">
    <property type="protein sequence ID" value="EXB38829.1"/>
    <property type="molecule type" value="Genomic_DNA"/>
</dbReference>